<accession>A0A2T0GX61</accession>
<dbReference type="RefSeq" id="WP_106113442.1">
    <property type="nucleotide sequence ID" value="NZ_PVSR01000010.1"/>
</dbReference>
<evidence type="ECO:0000256" key="2">
    <source>
        <dbReference type="SAM" id="SignalP"/>
    </source>
</evidence>
<protein>
    <recommendedName>
        <fullName evidence="3">DUF4232 domain-containing protein</fullName>
    </recommendedName>
</protein>
<feature type="compositionally biased region" description="Polar residues" evidence="1">
    <location>
        <begin position="97"/>
        <end position="108"/>
    </location>
</feature>
<dbReference type="InParanoid" id="A0A2T0GX61"/>
<feature type="chain" id="PRO_5039192633" description="DUF4232 domain-containing protein" evidence="2">
    <location>
        <begin position="28"/>
        <end position="246"/>
    </location>
</feature>
<proteinExistence type="predicted"/>
<dbReference type="STRING" id="1050202.GCA_000384035_03056"/>
<feature type="region of interest" description="Disordered" evidence="1">
    <location>
        <begin position="28"/>
        <end position="131"/>
    </location>
</feature>
<sequence>MPSRRRTTPGQRVFAAATTLLTGALLAGCGQQQPDPVDPVEAAGELADASSTSADHTSSSATTSRRTDPPERTGRTSRDSTDSADTEGGHDTAPSKGESTSSANTAQQRPAGARCDGSVLRGSMEQGRPGAGQRYATLTLRNTGDTTCTLRGYPELELLDSSGEALPTEVSRNQDPPPTTVRLAPQRTTSARLHWGVVPTGSGPEDCEPVPTSVRVTPPETGKSFRLPWNYGRVCGSGHIDLTAFR</sequence>
<evidence type="ECO:0000313" key="4">
    <source>
        <dbReference type="EMBL" id="PRW63699.1"/>
    </source>
</evidence>
<evidence type="ECO:0000313" key="5">
    <source>
        <dbReference type="Proteomes" id="UP000239352"/>
    </source>
</evidence>
<feature type="compositionally biased region" description="Low complexity" evidence="1">
    <location>
        <begin position="47"/>
        <end position="64"/>
    </location>
</feature>
<gene>
    <name evidence="4" type="ORF">CEP50_08770</name>
</gene>
<dbReference type="InterPro" id="IPR025326">
    <property type="entry name" value="DUF4232"/>
</dbReference>
<dbReference type="EMBL" id="PVSR01000010">
    <property type="protein sequence ID" value="PRW63699.1"/>
    <property type="molecule type" value="Genomic_DNA"/>
</dbReference>
<evidence type="ECO:0000256" key="1">
    <source>
        <dbReference type="SAM" id="MobiDB-lite"/>
    </source>
</evidence>
<dbReference type="Proteomes" id="UP000239352">
    <property type="component" value="Unassembled WGS sequence"/>
</dbReference>
<reference evidence="4 5" key="1">
    <citation type="submission" date="2018-03" db="EMBL/GenBank/DDBJ databases">
        <title>Actinopolyspora mortivallis from Sahara, screening for active biomolecules.</title>
        <authorList>
            <person name="Selama O."/>
            <person name="Wellington E.M.H."/>
            <person name="Hacene H."/>
        </authorList>
    </citation>
    <scope>NUCLEOTIDE SEQUENCE [LARGE SCALE GENOMIC DNA]</scope>
    <source>
        <strain evidence="4 5">M5A</strain>
    </source>
</reference>
<comment type="caution">
    <text evidence="4">The sequence shown here is derived from an EMBL/GenBank/DDBJ whole genome shotgun (WGS) entry which is preliminary data.</text>
</comment>
<keyword evidence="2" id="KW-0732">Signal</keyword>
<dbReference type="PROSITE" id="PS51257">
    <property type="entry name" value="PROKAR_LIPOPROTEIN"/>
    <property type="match status" value="1"/>
</dbReference>
<feature type="domain" description="DUF4232" evidence="3">
    <location>
        <begin position="115"/>
        <end position="245"/>
    </location>
</feature>
<feature type="compositionally biased region" description="Basic and acidic residues" evidence="1">
    <location>
        <begin position="65"/>
        <end position="81"/>
    </location>
</feature>
<name>A0A2T0GX61_ACTMO</name>
<evidence type="ECO:0000259" key="3">
    <source>
        <dbReference type="Pfam" id="PF14016"/>
    </source>
</evidence>
<dbReference type="AlphaFoldDB" id="A0A2T0GX61"/>
<organism evidence="4 5">
    <name type="scientific">Actinopolyspora mortivallis</name>
    <dbReference type="NCBI Taxonomy" id="33906"/>
    <lineage>
        <taxon>Bacteria</taxon>
        <taxon>Bacillati</taxon>
        <taxon>Actinomycetota</taxon>
        <taxon>Actinomycetes</taxon>
        <taxon>Actinopolysporales</taxon>
        <taxon>Actinopolysporaceae</taxon>
        <taxon>Actinopolyspora</taxon>
    </lineage>
</organism>
<feature type="signal peptide" evidence="2">
    <location>
        <begin position="1"/>
        <end position="27"/>
    </location>
</feature>
<keyword evidence="5" id="KW-1185">Reference proteome</keyword>
<dbReference type="Pfam" id="PF14016">
    <property type="entry name" value="DUF4232"/>
    <property type="match status" value="1"/>
</dbReference>